<protein>
    <submittedName>
        <fullName evidence="1">Uncharacterized protein</fullName>
    </submittedName>
</protein>
<evidence type="ECO:0000313" key="2">
    <source>
        <dbReference type="Proteomes" id="UP001597548"/>
    </source>
</evidence>
<sequence length="105" mass="12356">MKTKFDLVRIGKARKDYSIEKSLKDNKDLLISRIRLFIENTVVNKKNDEIHMIIVIPAKGHNPKILLESVRDEDIRKGLKQNFPNFIYKGKPSIVEDNYDNKVFR</sequence>
<comment type="caution">
    <text evidence="1">The sequence shown here is derived from an EMBL/GenBank/DDBJ whole genome shotgun (WGS) entry which is preliminary data.</text>
</comment>
<dbReference type="RefSeq" id="WP_194506979.1">
    <property type="nucleotide sequence ID" value="NZ_JADILU010000002.1"/>
</dbReference>
<reference evidence="2" key="1">
    <citation type="journal article" date="2019" name="Int. J. Syst. Evol. Microbiol.">
        <title>The Global Catalogue of Microorganisms (GCM) 10K type strain sequencing project: providing services to taxonomists for standard genome sequencing and annotation.</title>
        <authorList>
            <consortium name="The Broad Institute Genomics Platform"/>
            <consortium name="The Broad Institute Genome Sequencing Center for Infectious Disease"/>
            <person name="Wu L."/>
            <person name="Ma J."/>
        </authorList>
    </citation>
    <scope>NUCLEOTIDE SEQUENCE [LARGE SCALE GENOMIC DNA]</scope>
    <source>
        <strain evidence="2">KCTC 32514</strain>
    </source>
</reference>
<dbReference type="EMBL" id="JBHUOS010000016">
    <property type="protein sequence ID" value="MFD2917803.1"/>
    <property type="molecule type" value="Genomic_DNA"/>
</dbReference>
<dbReference type="Proteomes" id="UP001597548">
    <property type="component" value="Unassembled WGS sequence"/>
</dbReference>
<accession>A0ABW5ZXR0</accession>
<keyword evidence="2" id="KW-1185">Reference proteome</keyword>
<evidence type="ECO:0000313" key="1">
    <source>
        <dbReference type="EMBL" id="MFD2917803.1"/>
    </source>
</evidence>
<organism evidence="1 2">
    <name type="scientific">Psychroserpens luteus</name>
    <dbReference type="NCBI Taxonomy" id="1434066"/>
    <lineage>
        <taxon>Bacteria</taxon>
        <taxon>Pseudomonadati</taxon>
        <taxon>Bacteroidota</taxon>
        <taxon>Flavobacteriia</taxon>
        <taxon>Flavobacteriales</taxon>
        <taxon>Flavobacteriaceae</taxon>
        <taxon>Psychroserpens</taxon>
    </lineage>
</organism>
<name>A0ABW5ZXR0_9FLAO</name>
<gene>
    <name evidence="1" type="ORF">ACFS29_19275</name>
</gene>
<proteinExistence type="predicted"/>